<feature type="compositionally biased region" description="Low complexity" evidence="3">
    <location>
        <begin position="1289"/>
        <end position="1298"/>
    </location>
</feature>
<dbReference type="Gene3D" id="1.25.40.20">
    <property type="entry name" value="Ankyrin repeat-containing domain"/>
    <property type="match status" value="1"/>
</dbReference>
<dbReference type="InterPro" id="IPR036770">
    <property type="entry name" value="Ankyrin_rpt-contain_sf"/>
</dbReference>
<feature type="compositionally biased region" description="Polar residues" evidence="3">
    <location>
        <begin position="1263"/>
        <end position="1272"/>
    </location>
</feature>
<feature type="repeat" description="ANK" evidence="2">
    <location>
        <begin position="861"/>
        <end position="893"/>
    </location>
</feature>
<dbReference type="InterPro" id="IPR013783">
    <property type="entry name" value="Ig-like_fold"/>
</dbReference>
<comment type="caution">
    <text evidence="6">The sequence shown here is derived from an EMBL/GenBank/DDBJ whole genome shotgun (WGS) entry which is preliminary data.</text>
</comment>
<dbReference type="Pfam" id="PF01833">
    <property type="entry name" value="TIG"/>
    <property type="match status" value="1"/>
</dbReference>
<keyword evidence="4" id="KW-0812">Transmembrane</keyword>
<evidence type="ECO:0000256" key="4">
    <source>
        <dbReference type="SAM" id="Phobius"/>
    </source>
</evidence>
<dbReference type="SUPFAM" id="SSF48403">
    <property type="entry name" value="Ankyrin repeat"/>
    <property type="match status" value="1"/>
</dbReference>
<feature type="region of interest" description="Disordered" evidence="3">
    <location>
        <begin position="29"/>
        <end position="96"/>
    </location>
</feature>
<gene>
    <name evidence="6" type="primary">SPT23</name>
    <name evidence="6" type="ORF">OC842_003192</name>
</gene>
<dbReference type="CDD" id="cd00102">
    <property type="entry name" value="IPT"/>
    <property type="match status" value="1"/>
</dbReference>
<feature type="compositionally biased region" description="Polar residues" evidence="3">
    <location>
        <begin position="1219"/>
        <end position="1234"/>
    </location>
</feature>
<dbReference type="EMBL" id="JAPDMQ010000152">
    <property type="protein sequence ID" value="KAK0532792.1"/>
    <property type="molecule type" value="Genomic_DNA"/>
</dbReference>
<keyword evidence="4" id="KW-0472">Membrane</keyword>
<accession>A0AAN6GBX1</accession>
<feature type="region of interest" description="Disordered" evidence="3">
    <location>
        <begin position="477"/>
        <end position="532"/>
    </location>
</feature>
<dbReference type="Gene3D" id="2.60.40.10">
    <property type="entry name" value="Immunoglobulins"/>
    <property type="match status" value="1"/>
</dbReference>
<dbReference type="InterPro" id="IPR002909">
    <property type="entry name" value="IPT_dom"/>
</dbReference>
<dbReference type="SMART" id="SM00248">
    <property type="entry name" value="ANK"/>
    <property type="match status" value="2"/>
</dbReference>
<evidence type="ECO:0000313" key="7">
    <source>
        <dbReference type="Proteomes" id="UP001176521"/>
    </source>
</evidence>
<dbReference type="PROSITE" id="PS50297">
    <property type="entry name" value="ANK_REP_REGION"/>
    <property type="match status" value="2"/>
</dbReference>
<feature type="compositionally biased region" description="Basic and acidic residues" evidence="3">
    <location>
        <begin position="1196"/>
        <end position="1217"/>
    </location>
</feature>
<dbReference type="Pfam" id="PF25603">
    <property type="entry name" value="SPT23_MGA2_DBD"/>
    <property type="match status" value="1"/>
</dbReference>
<sequence length="1395" mass="145865">MQSSNTEANMFLPPNGLSVDVLQGRFDLAGPMTSKAPNTAPTSEPFSAAPSTFSSRRGSFDSAGIQRDVDGDGNEGSSRAARDRSASSAGTSNRTGQAVALRSFGGSAQNAITDAEIEFSTQAIARPAVNELKDLQIHVHGIQMQGHKSRVETQIRMRIELVRPAATAAEGGPKFERIGSFSHLKLPPLSGTKRNSKKYQRTDVDPQKTLYFDATVVNATPPHDRIFVCSGCMQRERKRLHRKKRDLHNAASAVPATLDGESVGNVVPPSVEEMKNMGFDPALPGAQERALQQMLKEDRKRVVVFNCGDYVDFFEGETILPTRITCYCRHHKAKVGFCIIFTMRDWQGRLLATGSTPPIMITDDHKTQGSSAKANGGVTGNSSTAPSPVASAGIRPGHSRVGSADSGDEEDDGVLQRQPSPSNNKSASVRNSAAGVVKGVQKKVKKERKKPYDDAGVRRRANGSGAAGLAMTPFAADGLGASPAESSATSPSNQDSSSIPAATPQQMLGNSPPNLPPDIVDAGSLSPSNLLTNPQSVPDFNLEFFLQQHGLQLNGSAGLPTAFNWPQLGALDPGVQGLNATGLPAAPFPVDMSLGPLTGGSDLSLGMPNGLSTQPESLFGPIPPAGSNAQTGADAPTGPQISKLIPGEGPTSGGIEVTILGENFEDGITCVFGDVPATNTRVWAANTLVCILPPSQSPGPVVVTLKGSPYSATLSNFRSPADGPLPLFTYIEASDRALMELALQVVGLQMTGAVQSARDVAMRVVGSGGSFGGTGGASGSSGQTQYTGAAGHQASTSAAVETQSRDAVSGFISSLARGRDASAHSSFQDSILNFLSLLDVNMDEVSGSTGRRDAIRLANKNGHTLLHLAVMLGFHRLAANLLRRGAPVNARDRNGYTALHFAALHGRVTLARLLLSGGARDNIPNWEGQLPIDIAREKDQIDVEMLLADTGSPAAEVHLAASHHDSGVSISERDDETATDRGLEDVEESDESGSTDDSSASEEDGSSRFGEDSALFADDEREASSSQIAFAGLAESDDGSAAGSVDSGRTARRAMAEPALALRAFLARAGDSVAAMEWAQRLHVPGTMDALQARLGTLHFNMRSLPGWPLGRPTARANDFGSPASAEGVQSDVPQRGANGAEHGADGPADPAQVGANPAHASGVSGIGNIAEWANTLFNAPPPTYEDALANEDRKLADSLSDADEKTAHADVDDKGEGTSASAYQQTLTAQEQQDAFVEQGSAQVEEEDEESGWEGEGQGSSHRTSPASINSKLLPAPDPFRSRPQRVGASGSSSSGFTSSVKRRAVALTPRRARRSIYDDAMLFWFWIPALVAVIVVVFLSSGDGVLSFRDLVSYFDLGSSDSSSAAAAAAKQVAEAVVPRAVMPAAMAEGLAA</sequence>
<feature type="repeat" description="ANK" evidence="2">
    <location>
        <begin position="894"/>
        <end position="926"/>
    </location>
</feature>
<feature type="transmembrane region" description="Helical" evidence="4">
    <location>
        <begin position="1323"/>
        <end position="1341"/>
    </location>
</feature>
<keyword evidence="1 2" id="KW-0040">ANK repeat</keyword>
<name>A0AAN6GBX1_9BASI</name>
<protein>
    <submittedName>
        <fullName evidence="6">SPT3 Dosage dependent suppressor of Ty-induced promoter mutations-like protein</fullName>
    </submittedName>
</protein>
<evidence type="ECO:0000313" key="6">
    <source>
        <dbReference type="EMBL" id="KAK0532792.1"/>
    </source>
</evidence>
<feature type="compositionally biased region" description="Basic residues" evidence="3">
    <location>
        <begin position="440"/>
        <end position="449"/>
    </location>
</feature>
<dbReference type="PANTHER" id="PTHR23335:SF1">
    <property type="entry name" value="CALMODULIN-BINDING TRANSCRIPTION ACTIVATOR, ISOFORM F"/>
    <property type="match status" value="1"/>
</dbReference>
<feature type="compositionally biased region" description="Acidic residues" evidence="3">
    <location>
        <begin position="985"/>
        <end position="1004"/>
    </location>
</feature>
<evidence type="ECO:0000256" key="3">
    <source>
        <dbReference type="SAM" id="MobiDB-lite"/>
    </source>
</evidence>
<feature type="region of interest" description="Disordered" evidence="3">
    <location>
        <begin position="961"/>
        <end position="1010"/>
    </location>
</feature>
<proteinExistence type="predicted"/>
<feature type="region of interest" description="Disordered" evidence="3">
    <location>
        <begin position="1196"/>
        <end position="1298"/>
    </location>
</feature>
<dbReference type="GO" id="GO:0003690">
    <property type="term" value="F:double-stranded DNA binding"/>
    <property type="evidence" value="ECO:0007669"/>
    <property type="project" value="TreeGrafter"/>
</dbReference>
<feature type="compositionally biased region" description="Polar residues" evidence="3">
    <location>
        <begin position="493"/>
        <end position="512"/>
    </location>
</feature>
<dbReference type="GO" id="GO:0005634">
    <property type="term" value="C:nucleus"/>
    <property type="evidence" value="ECO:0007669"/>
    <property type="project" value="TreeGrafter"/>
</dbReference>
<dbReference type="InterPro" id="IPR014756">
    <property type="entry name" value="Ig_E-set"/>
</dbReference>
<organism evidence="6 7">
    <name type="scientific">Tilletia horrida</name>
    <dbReference type="NCBI Taxonomy" id="155126"/>
    <lineage>
        <taxon>Eukaryota</taxon>
        <taxon>Fungi</taxon>
        <taxon>Dikarya</taxon>
        <taxon>Basidiomycota</taxon>
        <taxon>Ustilaginomycotina</taxon>
        <taxon>Exobasidiomycetes</taxon>
        <taxon>Tilletiales</taxon>
        <taxon>Tilletiaceae</taxon>
        <taxon>Tilletia</taxon>
    </lineage>
</organism>
<dbReference type="Proteomes" id="UP001176521">
    <property type="component" value="Unassembled WGS sequence"/>
</dbReference>
<feature type="compositionally biased region" description="Low complexity" evidence="3">
    <location>
        <begin position="481"/>
        <end position="492"/>
    </location>
</feature>
<feature type="compositionally biased region" description="Polar residues" evidence="3">
    <location>
        <begin position="35"/>
        <end position="57"/>
    </location>
</feature>
<dbReference type="PROSITE" id="PS50088">
    <property type="entry name" value="ANK_REPEAT"/>
    <property type="match status" value="2"/>
</dbReference>
<dbReference type="SUPFAM" id="SSF81296">
    <property type="entry name" value="E set domains"/>
    <property type="match status" value="1"/>
</dbReference>
<feature type="domain" description="IPT/TIG" evidence="5">
    <location>
        <begin position="638"/>
        <end position="717"/>
    </location>
</feature>
<evidence type="ECO:0000256" key="2">
    <source>
        <dbReference type="PROSITE-ProRule" id="PRU00023"/>
    </source>
</evidence>
<dbReference type="PANTHER" id="PTHR23335">
    <property type="entry name" value="CALMODULIN-BINDING TRANSCRIPTION ACTIVATOR CAMTA"/>
    <property type="match status" value="1"/>
</dbReference>
<keyword evidence="4" id="KW-1133">Transmembrane helix</keyword>
<feature type="compositionally biased region" description="Acidic residues" evidence="3">
    <location>
        <begin position="1245"/>
        <end position="1254"/>
    </location>
</feature>
<dbReference type="Pfam" id="PF12796">
    <property type="entry name" value="Ank_2"/>
    <property type="match status" value="1"/>
</dbReference>
<dbReference type="InterPro" id="IPR057962">
    <property type="entry name" value="SPT23_MGA2_DBD"/>
</dbReference>
<keyword evidence="7" id="KW-1185">Reference proteome</keyword>
<feature type="region of interest" description="Disordered" evidence="3">
    <location>
        <begin position="1114"/>
        <end position="1160"/>
    </location>
</feature>
<dbReference type="SMART" id="SM00429">
    <property type="entry name" value="IPT"/>
    <property type="match status" value="1"/>
</dbReference>
<evidence type="ECO:0000259" key="5">
    <source>
        <dbReference type="SMART" id="SM00429"/>
    </source>
</evidence>
<evidence type="ECO:0000256" key="1">
    <source>
        <dbReference type="ARBA" id="ARBA00023043"/>
    </source>
</evidence>
<dbReference type="GO" id="GO:0006357">
    <property type="term" value="P:regulation of transcription by RNA polymerase II"/>
    <property type="evidence" value="ECO:0007669"/>
    <property type="project" value="TreeGrafter"/>
</dbReference>
<reference evidence="6" key="1">
    <citation type="journal article" date="2023" name="PhytoFront">
        <title>Draft Genome Resources of Seven Strains of Tilletia horrida, Causal Agent of Kernel Smut of Rice.</title>
        <authorList>
            <person name="Khanal S."/>
            <person name="Antony Babu S."/>
            <person name="Zhou X.G."/>
        </authorList>
    </citation>
    <scope>NUCLEOTIDE SEQUENCE</scope>
    <source>
        <strain evidence="6">TX3</strain>
    </source>
</reference>
<feature type="compositionally biased region" description="Polar residues" evidence="3">
    <location>
        <begin position="417"/>
        <end position="431"/>
    </location>
</feature>
<dbReference type="GO" id="GO:0003712">
    <property type="term" value="F:transcription coregulator activity"/>
    <property type="evidence" value="ECO:0007669"/>
    <property type="project" value="TreeGrafter"/>
</dbReference>
<dbReference type="InterPro" id="IPR002110">
    <property type="entry name" value="Ankyrin_rpt"/>
</dbReference>
<feature type="region of interest" description="Disordered" evidence="3">
    <location>
        <begin position="361"/>
        <end position="464"/>
    </location>
</feature>